<protein>
    <recommendedName>
        <fullName evidence="3">DUF2927 family protein</fullName>
    </recommendedName>
</protein>
<evidence type="ECO:0000313" key="2">
    <source>
        <dbReference type="Proteomes" id="UP000295729"/>
    </source>
</evidence>
<dbReference type="InterPro" id="IPR021323">
    <property type="entry name" value="DUF2927"/>
</dbReference>
<gene>
    <name evidence="1" type="ORF">C8D85_2444</name>
</gene>
<dbReference type="EMBL" id="SNZA01000004">
    <property type="protein sequence ID" value="TDR12410.1"/>
    <property type="molecule type" value="Genomic_DNA"/>
</dbReference>
<reference evidence="1 2" key="1">
    <citation type="submission" date="2019-03" db="EMBL/GenBank/DDBJ databases">
        <title>Genomic Encyclopedia of Type Strains, Phase IV (KMG-IV): sequencing the most valuable type-strain genomes for metagenomic binning, comparative biology and taxonomic classification.</title>
        <authorList>
            <person name="Goeker M."/>
        </authorList>
    </citation>
    <scope>NUCLEOTIDE SEQUENCE [LARGE SCALE GENOMIC DNA]</scope>
    <source>
        <strain evidence="1 2">DSM 5604</strain>
    </source>
</reference>
<dbReference type="Proteomes" id="UP000295729">
    <property type="component" value="Unassembled WGS sequence"/>
</dbReference>
<dbReference type="RefSeq" id="WP_133563093.1">
    <property type="nucleotide sequence ID" value="NZ_SNZA01000004.1"/>
</dbReference>
<comment type="caution">
    <text evidence="1">The sequence shown here is derived from an EMBL/GenBank/DDBJ whole genome shotgun (WGS) entry which is preliminary data.</text>
</comment>
<sequence length="272" mass="30932">MFLEIESVFIRFLRLTICLSYALTATLVNAKETDHWRDRQYIYDSFLKIALQREYETSVEPRLVRWTKPILVYFESELGDSKLQARLLSVHAQHLSQITGVPIYFSSTPSDANIIVSFTSRENLESKVRRYIGNPETIRAALDEAICLGNFGVSKQGEIQRGVILIPVNYARQNARLLDCIVEEITQLLGLPNDSDEVYPSIFNDVSSDIYLSPLDYILLKMLYSPRLHAGMSLAEVEQALPAVIDDLYYLKIIDNAATDVQEGSLKRFLGD</sequence>
<name>A0A4R6X4S8_9GAMM</name>
<accession>A0A4R6X4S8</accession>
<dbReference type="Pfam" id="PF11150">
    <property type="entry name" value="DUF2927"/>
    <property type="match status" value="1"/>
</dbReference>
<organism evidence="1 2">
    <name type="scientific">Marinomonas communis</name>
    <dbReference type="NCBI Taxonomy" id="28254"/>
    <lineage>
        <taxon>Bacteria</taxon>
        <taxon>Pseudomonadati</taxon>
        <taxon>Pseudomonadota</taxon>
        <taxon>Gammaproteobacteria</taxon>
        <taxon>Oceanospirillales</taxon>
        <taxon>Oceanospirillaceae</taxon>
        <taxon>Marinomonas</taxon>
    </lineage>
</organism>
<evidence type="ECO:0008006" key="3">
    <source>
        <dbReference type="Google" id="ProtNLM"/>
    </source>
</evidence>
<dbReference type="OrthoDB" id="3295600at2"/>
<dbReference type="AlphaFoldDB" id="A0A4R6X4S8"/>
<evidence type="ECO:0000313" key="1">
    <source>
        <dbReference type="EMBL" id="TDR12410.1"/>
    </source>
</evidence>
<keyword evidence="2" id="KW-1185">Reference proteome</keyword>
<proteinExistence type="predicted"/>